<organism evidence="1 2">
    <name type="scientific">Smallanthus sonchifolius</name>
    <dbReference type="NCBI Taxonomy" id="185202"/>
    <lineage>
        <taxon>Eukaryota</taxon>
        <taxon>Viridiplantae</taxon>
        <taxon>Streptophyta</taxon>
        <taxon>Embryophyta</taxon>
        <taxon>Tracheophyta</taxon>
        <taxon>Spermatophyta</taxon>
        <taxon>Magnoliopsida</taxon>
        <taxon>eudicotyledons</taxon>
        <taxon>Gunneridae</taxon>
        <taxon>Pentapetalae</taxon>
        <taxon>asterids</taxon>
        <taxon>campanulids</taxon>
        <taxon>Asterales</taxon>
        <taxon>Asteraceae</taxon>
        <taxon>Asteroideae</taxon>
        <taxon>Heliantheae alliance</taxon>
        <taxon>Millerieae</taxon>
        <taxon>Smallanthus</taxon>
    </lineage>
</organism>
<reference evidence="1 2" key="2">
    <citation type="journal article" date="2022" name="Mol. Ecol. Resour.">
        <title>The genomes of chicory, endive, great burdock and yacon provide insights into Asteraceae paleo-polyploidization history and plant inulin production.</title>
        <authorList>
            <person name="Fan W."/>
            <person name="Wang S."/>
            <person name="Wang H."/>
            <person name="Wang A."/>
            <person name="Jiang F."/>
            <person name="Liu H."/>
            <person name="Zhao H."/>
            <person name="Xu D."/>
            <person name="Zhang Y."/>
        </authorList>
    </citation>
    <scope>NUCLEOTIDE SEQUENCE [LARGE SCALE GENOMIC DNA]</scope>
    <source>
        <strain evidence="2">cv. Yunnan</strain>
        <tissue evidence="1">Leaves</tissue>
    </source>
</reference>
<name>A0ACB9EW17_9ASTR</name>
<accession>A0ACB9EW17</accession>
<protein>
    <submittedName>
        <fullName evidence="1">Uncharacterized protein</fullName>
    </submittedName>
</protein>
<evidence type="ECO:0000313" key="2">
    <source>
        <dbReference type="Proteomes" id="UP001056120"/>
    </source>
</evidence>
<gene>
    <name evidence="1" type="ORF">L1987_53451</name>
</gene>
<comment type="caution">
    <text evidence="1">The sequence shown here is derived from an EMBL/GenBank/DDBJ whole genome shotgun (WGS) entry which is preliminary data.</text>
</comment>
<sequence length="114" mass="13204">MGYTRNPTNGITLSTLIRGGEDRRNKGWTKENIKNRQKWNTTKNIGTTKWDIRVLENTKDYMDKIRYPARSTGKLKDKGDNSFLFERYEEWGILGLAAEVEEEVQCLGVDTTID</sequence>
<dbReference type="EMBL" id="CM042034">
    <property type="protein sequence ID" value="KAI3763005.1"/>
    <property type="molecule type" value="Genomic_DNA"/>
</dbReference>
<reference evidence="2" key="1">
    <citation type="journal article" date="2022" name="Mol. Ecol. Resour.">
        <title>The genomes of chicory, endive, great burdock and yacon provide insights into Asteraceae palaeo-polyploidization history and plant inulin production.</title>
        <authorList>
            <person name="Fan W."/>
            <person name="Wang S."/>
            <person name="Wang H."/>
            <person name="Wang A."/>
            <person name="Jiang F."/>
            <person name="Liu H."/>
            <person name="Zhao H."/>
            <person name="Xu D."/>
            <person name="Zhang Y."/>
        </authorList>
    </citation>
    <scope>NUCLEOTIDE SEQUENCE [LARGE SCALE GENOMIC DNA]</scope>
    <source>
        <strain evidence="2">cv. Yunnan</strain>
    </source>
</reference>
<dbReference type="Proteomes" id="UP001056120">
    <property type="component" value="Linkage Group LG17"/>
</dbReference>
<evidence type="ECO:0000313" key="1">
    <source>
        <dbReference type="EMBL" id="KAI3763005.1"/>
    </source>
</evidence>
<proteinExistence type="predicted"/>
<keyword evidence="2" id="KW-1185">Reference proteome</keyword>